<evidence type="ECO:0000313" key="3">
    <source>
        <dbReference type="Proteomes" id="UP000243376"/>
    </source>
</evidence>
<gene>
    <name evidence="2" type="ORF">C0184_03885</name>
</gene>
<comment type="caution">
    <text evidence="2">The sequence shown here is derived from an EMBL/GenBank/DDBJ whole genome shotgun (WGS) entry which is preliminary data.</text>
</comment>
<keyword evidence="1" id="KW-1133">Transmembrane helix</keyword>
<feature type="transmembrane region" description="Helical" evidence="1">
    <location>
        <begin position="44"/>
        <end position="62"/>
    </location>
</feature>
<feature type="transmembrane region" description="Helical" evidence="1">
    <location>
        <begin position="21"/>
        <end position="38"/>
    </location>
</feature>
<keyword evidence="1" id="KW-0812">Transmembrane</keyword>
<protein>
    <submittedName>
        <fullName evidence="2">Uncharacterized protein</fullName>
    </submittedName>
</protein>
<sequence>MKQPHEDPDVAVSVRRVRRGCIMMAIIVIAMTIFLISATGNLAFSLLLLIAIALLAIAFVVVREET</sequence>
<evidence type="ECO:0000256" key="1">
    <source>
        <dbReference type="SAM" id="Phobius"/>
    </source>
</evidence>
<dbReference type="EMBL" id="PNIQ01000257">
    <property type="protein sequence ID" value="PMP84350.1"/>
    <property type="molecule type" value="Genomic_DNA"/>
</dbReference>
<keyword evidence="1" id="KW-0472">Membrane</keyword>
<dbReference type="AlphaFoldDB" id="A0A2J6XA33"/>
<name>A0A2J6XA33_9CHLR</name>
<organism evidence="2 3">
    <name type="scientific">Chloroflexus aggregans</name>
    <dbReference type="NCBI Taxonomy" id="152260"/>
    <lineage>
        <taxon>Bacteria</taxon>
        <taxon>Bacillati</taxon>
        <taxon>Chloroflexota</taxon>
        <taxon>Chloroflexia</taxon>
        <taxon>Chloroflexales</taxon>
        <taxon>Chloroflexineae</taxon>
        <taxon>Chloroflexaceae</taxon>
        <taxon>Chloroflexus</taxon>
    </lineage>
</organism>
<reference evidence="2 3" key="1">
    <citation type="submission" date="2018-01" db="EMBL/GenBank/DDBJ databases">
        <title>Metagenomic assembled genomes from two thermal pools in the Uzon Caldera, Kamchatka, Russia.</title>
        <authorList>
            <person name="Wilkins L."/>
            <person name="Ettinger C."/>
        </authorList>
    </citation>
    <scope>NUCLEOTIDE SEQUENCE [LARGE SCALE GENOMIC DNA]</scope>
    <source>
        <strain evidence="2">ZAV-02</strain>
    </source>
</reference>
<accession>A0A2J6XA33</accession>
<proteinExistence type="predicted"/>
<dbReference type="Proteomes" id="UP000243376">
    <property type="component" value="Unassembled WGS sequence"/>
</dbReference>
<evidence type="ECO:0000313" key="2">
    <source>
        <dbReference type="EMBL" id="PMP84350.1"/>
    </source>
</evidence>